<dbReference type="Gene3D" id="3.40.50.720">
    <property type="entry name" value="NAD(P)-binding Rossmann-like Domain"/>
    <property type="match status" value="1"/>
</dbReference>
<dbReference type="RefSeq" id="WP_264016284.1">
    <property type="nucleotide sequence ID" value="NZ_JACKSJ010000273.1"/>
</dbReference>
<gene>
    <name evidence="10" type="ORF">H7I41_29770</name>
</gene>
<comment type="function">
    <text evidence="7">Prefers aldehydes over alcohols.</text>
</comment>
<evidence type="ECO:0000256" key="4">
    <source>
        <dbReference type="ARBA" id="ARBA00023002"/>
    </source>
</evidence>
<comment type="cofactor">
    <cofactor evidence="1 8">
        <name>Zn(2+)</name>
        <dbReference type="ChEBI" id="CHEBI:29105"/>
    </cofactor>
</comment>
<dbReference type="PROSITE" id="PS00065">
    <property type="entry name" value="D_2_HYDROXYACID_DH_1"/>
    <property type="match status" value="1"/>
</dbReference>
<dbReference type="GO" id="GO:0008106">
    <property type="term" value="F:alcohol dehydrogenase (NADP+) activity"/>
    <property type="evidence" value="ECO:0007669"/>
    <property type="project" value="UniProtKB-EC"/>
</dbReference>
<evidence type="ECO:0000313" key="11">
    <source>
        <dbReference type="Proteomes" id="UP001140293"/>
    </source>
</evidence>
<dbReference type="PANTHER" id="PTHR42683">
    <property type="entry name" value="ALDEHYDE REDUCTASE"/>
    <property type="match status" value="1"/>
</dbReference>
<feature type="domain" description="Enoyl reductase (ER)" evidence="9">
    <location>
        <begin position="14"/>
        <end position="335"/>
    </location>
</feature>
<dbReference type="AlphaFoldDB" id="A0A9X2YUT6"/>
<protein>
    <recommendedName>
        <fullName evidence="5">alcohol dehydrogenase (NADP(+))</fullName>
        <ecNumber evidence="5">1.1.1.2</ecNumber>
    </recommendedName>
</protein>
<dbReference type="InterPro" id="IPR011032">
    <property type="entry name" value="GroES-like_sf"/>
</dbReference>
<dbReference type="InterPro" id="IPR002328">
    <property type="entry name" value="ADH_Zn_CS"/>
</dbReference>
<proteinExistence type="inferred from homology"/>
<evidence type="ECO:0000256" key="7">
    <source>
        <dbReference type="ARBA" id="ARBA00056141"/>
    </source>
</evidence>
<evidence type="ECO:0000259" key="9">
    <source>
        <dbReference type="SMART" id="SM00829"/>
    </source>
</evidence>
<dbReference type="InterPro" id="IPR036291">
    <property type="entry name" value="NAD(P)-bd_dom_sf"/>
</dbReference>
<comment type="caution">
    <text evidence="10">The sequence shown here is derived from an EMBL/GenBank/DDBJ whole genome shotgun (WGS) entry which is preliminary data.</text>
</comment>
<keyword evidence="2 8" id="KW-0479">Metal-binding</keyword>
<dbReference type="Gene3D" id="3.90.180.10">
    <property type="entry name" value="Medium-chain alcohol dehydrogenases, catalytic domain"/>
    <property type="match status" value="1"/>
</dbReference>
<dbReference type="InterPro" id="IPR020843">
    <property type="entry name" value="ER"/>
</dbReference>
<evidence type="ECO:0000313" key="10">
    <source>
        <dbReference type="EMBL" id="MCV7174114.1"/>
    </source>
</evidence>
<dbReference type="Proteomes" id="UP001140293">
    <property type="component" value="Unassembled WGS sequence"/>
</dbReference>
<organism evidence="10 11">
    <name type="scientific">[Mycobacterium] manitobense</name>
    <dbReference type="NCBI Taxonomy" id="190147"/>
    <lineage>
        <taxon>Bacteria</taxon>
        <taxon>Bacillati</taxon>
        <taxon>Actinomycetota</taxon>
        <taxon>Actinomycetes</taxon>
        <taxon>Mycobacteriales</taxon>
        <taxon>Mycobacteriaceae</taxon>
        <taxon>Mycolicibacterium</taxon>
    </lineage>
</organism>
<keyword evidence="3 8" id="KW-0862">Zinc</keyword>
<evidence type="ECO:0000256" key="3">
    <source>
        <dbReference type="ARBA" id="ARBA00022833"/>
    </source>
</evidence>
<name>A0A9X2YUT6_9MYCO</name>
<dbReference type="GO" id="GO:0008270">
    <property type="term" value="F:zinc ion binding"/>
    <property type="evidence" value="ECO:0007669"/>
    <property type="project" value="InterPro"/>
</dbReference>
<dbReference type="Pfam" id="PF00107">
    <property type="entry name" value="ADH_zinc_N"/>
    <property type="match status" value="1"/>
</dbReference>
<comment type="similarity">
    <text evidence="8">Belongs to the zinc-containing alcohol dehydrogenase family.</text>
</comment>
<reference evidence="10" key="2">
    <citation type="journal article" date="2022" name="BMC Genomics">
        <title>Comparative genome analysis of mycobacteria focusing on tRNA and non-coding RNA.</title>
        <authorList>
            <person name="Behra P.R.K."/>
            <person name="Pettersson B.M.F."/>
            <person name="Ramesh M."/>
            <person name="Das S."/>
            <person name="Dasgupta S."/>
            <person name="Kirsebom L.A."/>
        </authorList>
    </citation>
    <scope>NUCLEOTIDE SEQUENCE</scope>
    <source>
        <strain evidence="10">DSM 44615</strain>
    </source>
</reference>
<keyword evidence="11" id="KW-1185">Reference proteome</keyword>
<dbReference type="Pfam" id="PF08240">
    <property type="entry name" value="ADH_N"/>
    <property type="match status" value="1"/>
</dbReference>
<dbReference type="InterPro" id="IPR013149">
    <property type="entry name" value="ADH-like_C"/>
</dbReference>
<comment type="catalytic activity">
    <reaction evidence="6">
        <text>a primary alcohol + NADP(+) = an aldehyde + NADPH + H(+)</text>
        <dbReference type="Rhea" id="RHEA:15937"/>
        <dbReference type="ChEBI" id="CHEBI:15378"/>
        <dbReference type="ChEBI" id="CHEBI:15734"/>
        <dbReference type="ChEBI" id="CHEBI:17478"/>
        <dbReference type="ChEBI" id="CHEBI:57783"/>
        <dbReference type="ChEBI" id="CHEBI:58349"/>
        <dbReference type="EC" id="1.1.1.2"/>
    </reaction>
</comment>
<evidence type="ECO:0000256" key="6">
    <source>
        <dbReference type="ARBA" id="ARBA00048262"/>
    </source>
</evidence>
<dbReference type="SMART" id="SM00829">
    <property type="entry name" value="PKS_ER"/>
    <property type="match status" value="1"/>
</dbReference>
<evidence type="ECO:0000256" key="2">
    <source>
        <dbReference type="ARBA" id="ARBA00022723"/>
    </source>
</evidence>
<dbReference type="PROSITE" id="PS00059">
    <property type="entry name" value="ADH_ZINC"/>
    <property type="match status" value="1"/>
</dbReference>
<dbReference type="FunFam" id="3.40.50.720:FF:000022">
    <property type="entry name" value="Cinnamyl alcohol dehydrogenase"/>
    <property type="match status" value="1"/>
</dbReference>
<dbReference type="CDD" id="cd05283">
    <property type="entry name" value="CAD1"/>
    <property type="match status" value="1"/>
</dbReference>
<dbReference type="EMBL" id="JACKSJ010000273">
    <property type="protein sequence ID" value="MCV7174114.1"/>
    <property type="molecule type" value="Genomic_DNA"/>
</dbReference>
<evidence type="ECO:0000256" key="1">
    <source>
        <dbReference type="ARBA" id="ARBA00001947"/>
    </source>
</evidence>
<keyword evidence="4" id="KW-0560">Oxidoreductase</keyword>
<dbReference type="InterPro" id="IPR013154">
    <property type="entry name" value="ADH-like_N"/>
</dbReference>
<dbReference type="InterPro" id="IPR047109">
    <property type="entry name" value="CAD-like"/>
</dbReference>
<dbReference type="InterPro" id="IPR029752">
    <property type="entry name" value="D-isomer_DH_CS1"/>
</dbReference>
<evidence type="ECO:0000256" key="8">
    <source>
        <dbReference type="RuleBase" id="RU361277"/>
    </source>
</evidence>
<reference evidence="10" key="1">
    <citation type="submission" date="2020-07" db="EMBL/GenBank/DDBJ databases">
        <authorList>
            <person name="Pettersson B.M.F."/>
            <person name="Behra P.R.K."/>
            <person name="Ramesh M."/>
            <person name="Das S."/>
            <person name="Dasgupta S."/>
            <person name="Kirsebom L.A."/>
        </authorList>
    </citation>
    <scope>NUCLEOTIDE SEQUENCE</scope>
    <source>
        <strain evidence="10">DSM 44615</strain>
    </source>
</reference>
<dbReference type="SUPFAM" id="SSF51735">
    <property type="entry name" value="NAD(P)-binding Rossmann-fold domains"/>
    <property type="match status" value="1"/>
</dbReference>
<evidence type="ECO:0000256" key="5">
    <source>
        <dbReference type="ARBA" id="ARBA00024074"/>
    </source>
</evidence>
<dbReference type="EC" id="1.1.1.2" evidence="5"/>
<accession>A0A9X2YUT6</accession>
<dbReference type="SUPFAM" id="SSF50129">
    <property type="entry name" value="GroES-like"/>
    <property type="match status" value="1"/>
</dbReference>
<sequence length="351" mass="37250">MARRVRGLAAHAAGRPLAEWDFERRDLRPDDLAVRITYCGICHTDLHAWHGEPAYGDTFPLVPGHEFVGEVTAIGDAVSGFTVGDAVAVGNIVDSCGVCEMCTGGHEQFCDEFPTLTYGGIDRRDGRPTHGAYSTEYVVTEGFAYHLPDGLDAAGVAPLMCAGITVWEPIEQWKVGPGMSVGVVGLGGLGHLAVKFASALGAEVDLFTTSPAKAHAARRLGVRRVVVSTDSEQMAEARNRYDFIIDTVAVAHDLSGYSLALKYGGTLCLVGALESTSVNPLTMLGRNLTVAGGGGRPATRRMLQFAAEHGISADVEVLPTSAIGDAFDRLARNDVEFRFSLDVAQLTQDGT</sequence>